<dbReference type="SUPFAM" id="SSF82153">
    <property type="entry name" value="FAS1 domain"/>
    <property type="match status" value="2"/>
</dbReference>
<dbReference type="Pfam" id="PF02469">
    <property type="entry name" value="Fasciclin"/>
    <property type="match status" value="2"/>
</dbReference>
<keyword evidence="5" id="KW-1185">Reference proteome</keyword>
<protein>
    <recommendedName>
        <fullName evidence="3">FAS1 domain-containing protein</fullName>
    </recommendedName>
</protein>
<dbReference type="EMBL" id="PNEN01001683">
    <property type="protein sequence ID" value="PPJ52587.1"/>
    <property type="molecule type" value="Genomic_DNA"/>
</dbReference>
<keyword evidence="1" id="KW-1133">Transmembrane helix</keyword>
<accession>A0A2S6BYP5</accession>
<dbReference type="GO" id="GO:0016236">
    <property type="term" value="P:macroautophagy"/>
    <property type="evidence" value="ECO:0007669"/>
    <property type="project" value="TreeGrafter"/>
</dbReference>
<dbReference type="PANTHER" id="PTHR10900:SF77">
    <property type="entry name" value="FI19380P1"/>
    <property type="match status" value="1"/>
</dbReference>
<gene>
    <name evidence="4" type="ORF">CBER1_10479</name>
</gene>
<dbReference type="AlphaFoldDB" id="A0A2S6BYP5"/>
<feature type="domain" description="FAS1" evidence="3">
    <location>
        <begin position="18"/>
        <end position="171"/>
    </location>
</feature>
<keyword evidence="1" id="KW-0812">Transmembrane</keyword>
<feature type="chain" id="PRO_5015633623" description="FAS1 domain-containing protein" evidence="2">
    <location>
        <begin position="19"/>
        <end position="375"/>
    </location>
</feature>
<name>A0A2S6BYP5_9PEZI</name>
<comment type="caution">
    <text evidence="4">The sequence shown here is derived from an EMBL/GenBank/DDBJ whole genome shotgun (WGS) entry which is preliminary data.</text>
</comment>
<dbReference type="OrthoDB" id="286301at2759"/>
<evidence type="ECO:0000259" key="3">
    <source>
        <dbReference type="PROSITE" id="PS50213"/>
    </source>
</evidence>
<evidence type="ECO:0000313" key="4">
    <source>
        <dbReference type="EMBL" id="PPJ52587.1"/>
    </source>
</evidence>
<dbReference type="Proteomes" id="UP000237631">
    <property type="component" value="Unassembled WGS sequence"/>
</dbReference>
<dbReference type="SMART" id="SM00554">
    <property type="entry name" value="FAS1"/>
    <property type="match status" value="2"/>
</dbReference>
<dbReference type="GO" id="GO:0000329">
    <property type="term" value="C:fungal-type vacuole membrane"/>
    <property type="evidence" value="ECO:0007669"/>
    <property type="project" value="TreeGrafter"/>
</dbReference>
<proteinExistence type="predicted"/>
<feature type="signal peptide" evidence="2">
    <location>
        <begin position="1"/>
        <end position="18"/>
    </location>
</feature>
<dbReference type="InterPro" id="IPR050904">
    <property type="entry name" value="Adhesion/Biosynth-related"/>
</dbReference>
<feature type="transmembrane region" description="Helical" evidence="1">
    <location>
        <begin position="335"/>
        <end position="353"/>
    </location>
</feature>
<organism evidence="4 5">
    <name type="scientific">Cercospora berteroae</name>
    <dbReference type="NCBI Taxonomy" id="357750"/>
    <lineage>
        <taxon>Eukaryota</taxon>
        <taxon>Fungi</taxon>
        <taxon>Dikarya</taxon>
        <taxon>Ascomycota</taxon>
        <taxon>Pezizomycotina</taxon>
        <taxon>Dothideomycetes</taxon>
        <taxon>Dothideomycetidae</taxon>
        <taxon>Mycosphaerellales</taxon>
        <taxon>Mycosphaerellaceae</taxon>
        <taxon>Cercospora</taxon>
    </lineage>
</organism>
<keyword evidence="1" id="KW-0472">Membrane</keyword>
<reference evidence="5" key="1">
    <citation type="journal article" date="2017" name="bioRxiv">
        <title>Conservation of a gene cluster reveals novel cercosporin biosynthetic mechanisms and extends production to the genus Colletotrichum.</title>
        <authorList>
            <person name="de Jonge R."/>
            <person name="Ebert M.K."/>
            <person name="Huitt-Roehl C.R."/>
            <person name="Pal P."/>
            <person name="Suttle J.C."/>
            <person name="Spanner R.E."/>
            <person name="Neubauer J.D."/>
            <person name="Jurick W.M.II."/>
            <person name="Stott K.A."/>
            <person name="Secor G.A."/>
            <person name="Thomma B.P.H.J."/>
            <person name="Van de Peer Y."/>
            <person name="Townsend C.A."/>
            <person name="Bolton M.D."/>
        </authorList>
    </citation>
    <scope>NUCLEOTIDE SEQUENCE [LARGE SCALE GENOMIC DNA]</scope>
    <source>
        <strain evidence="5">CBS538.71</strain>
    </source>
</reference>
<dbReference type="InterPro" id="IPR036378">
    <property type="entry name" value="FAS1_dom_sf"/>
</dbReference>
<evidence type="ECO:0000256" key="1">
    <source>
        <dbReference type="SAM" id="Phobius"/>
    </source>
</evidence>
<dbReference type="Gene3D" id="2.30.180.10">
    <property type="entry name" value="FAS1 domain"/>
    <property type="match status" value="2"/>
</dbReference>
<feature type="domain" description="FAS1" evidence="3">
    <location>
        <begin position="173"/>
        <end position="302"/>
    </location>
</feature>
<evidence type="ECO:0000256" key="2">
    <source>
        <dbReference type="SAM" id="SignalP"/>
    </source>
</evidence>
<keyword evidence="2" id="KW-0732">Signal</keyword>
<dbReference type="InterPro" id="IPR000782">
    <property type="entry name" value="FAS1_domain"/>
</dbReference>
<dbReference type="PANTHER" id="PTHR10900">
    <property type="entry name" value="PERIOSTIN-RELATED"/>
    <property type="match status" value="1"/>
</dbReference>
<dbReference type="STRING" id="357750.A0A2S6BYP5"/>
<dbReference type="PROSITE" id="PS50213">
    <property type="entry name" value="FAS1"/>
    <property type="match status" value="2"/>
</dbReference>
<evidence type="ECO:0000313" key="5">
    <source>
        <dbReference type="Proteomes" id="UP000237631"/>
    </source>
</evidence>
<sequence>MHFPALAVASCLLSGATAQSLDQVLAKRDSFSLLRDLLHQHNLVDELESTANATFFAMTNTALYSLADFGINLTSADPNIARAIFKYAQLDAIYTTDTVKALHHEAKVIQTALKPPLFNNVTRGQAAKLRSNRTGGANSILVESGLGVLTPVVEADIPYDHGVIHAIDANMVLPHNISETARLGDMTEFLNLLERSDSVPRLESLSDVTIFIPQDEALAKLQPILDMLTSEQLKSVVAQHAVPNRVLYQSLFDGVESLETLDGSTLRIRRGKRGEIFVNGAEVVRTDLLLYGGVAHLIDGALLPEKDTSACATGLFAAAAGSSSRVWTILANHQLTLLAVLAVALVSLFYRVYQSRRHSRQLIRRSDGLGKYEKV</sequence>